<sequence length="81" mass="9920">MIIIQSESKCEIVIIVSKFHIRAQLFNRHFNYFELTDQLKIEKRKLREYYLTLKFINNQILINYLLLDGLSNIYRLTRVRL</sequence>
<reference evidence="1" key="1">
    <citation type="submission" date="2021-01" db="EMBL/GenBank/DDBJ databases">
        <authorList>
            <consortium name="Genoscope - CEA"/>
            <person name="William W."/>
        </authorList>
    </citation>
    <scope>NUCLEOTIDE SEQUENCE</scope>
</reference>
<protein>
    <submittedName>
        <fullName evidence="1">Uncharacterized protein</fullName>
    </submittedName>
</protein>
<accession>A0A8S1VBE7</accession>
<gene>
    <name evidence="1" type="ORF">POCTA_138.1.T0640219</name>
</gene>
<dbReference type="EMBL" id="CAJJDP010000063">
    <property type="protein sequence ID" value="CAD8174888.1"/>
    <property type="molecule type" value="Genomic_DNA"/>
</dbReference>
<keyword evidence="2" id="KW-1185">Reference proteome</keyword>
<evidence type="ECO:0000313" key="2">
    <source>
        <dbReference type="Proteomes" id="UP000683925"/>
    </source>
</evidence>
<dbReference type="Proteomes" id="UP000683925">
    <property type="component" value="Unassembled WGS sequence"/>
</dbReference>
<comment type="caution">
    <text evidence="1">The sequence shown here is derived from an EMBL/GenBank/DDBJ whole genome shotgun (WGS) entry which is preliminary data.</text>
</comment>
<organism evidence="1 2">
    <name type="scientific">Paramecium octaurelia</name>
    <dbReference type="NCBI Taxonomy" id="43137"/>
    <lineage>
        <taxon>Eukaryota</taxon>
        <taxon>Sar</taxon>
        <taxon>Alveolata</taxon>
        <taxon>Ciliophora</taxon>
        <taxon>Intramacronucleata</taxon>
        <taxon>Oligohymenophorea</taxon>
        <taxon>Peniculida</taxon>
        <taxon>Parameciidae</taxon>
        <taxon>Paramecium</taxon>
    </lineage>
</organism>
<evidence type="ECO:0000313" key="1">
    <source>
        <dbReference type="EMBL" id="CAD8174888.1"/>
    </source>
</evidence>
<proteinExistence type="predicted"/>
<name>A0A8S1VBE7_PAROT</name>
<dbReference type="AlphaFoldDB" id="A0A8S1VBE7"/>